<evidence type="ECO:0000256" key="1">
    <source>
        <dbReference type="ARBA" id="ARBA00009091"/>
    </source>
</evidence>
<evidence type="ECO:0008006" key="8">
    <source>
        <dbReference type="Google" id="ProtNLM"/>
    </source>
</evidence>
<sequence>MRIKNYLLLSMMVLCFAFAKAQRGIRVGYVDMEYILESVPEYQKASEQLEQRMQGWKTEIEKMESEIAQMETSLKNERVLLTKELIEEREEEIGIKRQALNDYQQKRFGAQGDFIKQKQQLIQPVQDQVFNEMQKIGEQKKYDMILERSETTMLYSDDRHDLSDDVLRAIGRTGKKADREERNQTRNTPVEDVKDEPYMSVQEAADRQEKVAAKEAIIDEKQAARAEKIRFRDSIKEARAREYQERREASIKERQRRKDSILAARKADKEKKENNNPPDNK</sequence>
<name>A0A2S9WWR1_9FLAO</name>
<dbReference type="Gene3D" id="3.30.910.20">
    <property type="entry name" value="Skp domain"/>
    <property type="match status" value="1"/>
</dbReference>
<dbReference type="GO" id="GO:0051082">
    <property type="term" value="F:unfolded protein binding"/>
    <property type="evidence" value="ECO:0007669"/>
    <property type="project" value="InterPro"/>
</dbReference>
<organism evidence="6 7">
    <name type="scientific">Nonlabens agnitus</name>
    <dbReference type="NCBI Taxonomy" id="870484"/>
    <lineage>
        <taxon>Bacteria</taxon>
        <taxon>Pseudomonadati</taxon>
        <taxon>Bacteroidota</taxon>
        <taxon>Flavobacteriia</taxon>
        <taxon>Flavobacteriales</taxon>
        <taxon>Flavobacteriaceae</taxon>
        <taxon>Nonlabens</taxon>
    </lineage>
</organism>
<protein>
    <recommendedName>
        <fullName evidence="8">Outer membrane chaperone Skp</fullName>
    </recommendedName>
</protein>
<dbReference type="SMART" id="SM00935">
    <property type="entry name" value="OmpH"/>
    <property type="match status" value="1"/>
</dbReference>
<dbReference type="Pfam" id="PF03938">
    <property type="entry name" value="OmpH"/>
    <property type="match status" value="1"/>
</dbReference>
<dbReference type="PANTHER" id="PTHR35089:SF1">
    <property type="entry name" value="CHAPERONE PROTEIN SKP"/>
    <property type="match status" value="1"/>
</dbReference>
<evidence type="ECO:0000313" key="7">
    <source>
        <dbReference type="Proteomes" id="UP000239532"/>
    </source>
</evidence>
<dbReference type="InterPro" id="IPR024930">
    <property type="entry name" value="Skp_dom_sf"/>
</dbReference>
<dbReference type="GO" id="GO:0050821">
    <property type="term" value="P:protein stabilization"/>
    <property type="evidence" value="ECO:0007669"/>
    <property type="project" value="TreeGrafter"/>
</dbReference>
<reference evidence="6 7" key="1">
    <citation type="submission" date="2016-11" db="EMBL/GenBank/DDBJ databases">
        <title>Trade-off between light-utilization and light-protection in marine flavobacteria.</title>
        <authorList>
            <person name="Kumagai Y."/>
        </authorList>
    </citation>
    <scope>NUCLEOTIDE SEQUENCE [LARGE SCALE GENOMIC DNA]</scope>
    <source>
        <strain evidence="6 7">JCM 17109</strain>
    </source>
</reference>
<evidence type="ECO:0000256" key="4">
    <source>
        <dbReference type="SAM" id="MobiDB-lite"/>
    </source>
</evidence>
<dbReference type="EMBL" id="MQUC01000003">
    <property type="protein sequence ID" value="PRP67917.1"/>
    <property type="molecule type" value="Genomic_DNA"/>
</dbReference>
<keyword evidence="3" id="KW-0175">Coiled coil</keyword>
<accession>A0A2S9WWR1</accession>
<gene>
    <name evidence="6" type="ORF">BST86_12845</name>
</gene>
<dbReference type="RefSeq" id="WP_105983609.1">
    <property type="nucleotide sequence ID" value="NZ_MQUC01000003.1"/>
</dbReference>
<feature type="region of interest" description="Disordered" evidence="4">
    <location>
        <begin position="233"/>
        <end position="281"/>
    </location>
</feature>
<comment type="caution">
    <text evidence="6">The sequence shown here is derived from an EMBL/GenBank/DDBJ whole genome shotgun (WGS) entry which is preliminary data.</text>
</comment>
<feature type="region of interest" description="Disordered" evidence="4">
    <location>
        <begin position="173"/>
        <end position="197"/>
    </location>
</feature>
<keyword evidence="2 5" id="KW-0732">Signal</keyword>
<keyword evidence="7" id="KW-1185">Reference proteome</keyword>
<dbReference type="AlphaFoldDB" id="A0A2S9WWR1"/>
<comment type="similarity">
    <text evidence="1">Belongs to the Skp family.</text>
</comment>
<feature type="compositionally biased region" description="Basic and acidic residues" evidence="4">
    <location>
        <begin position="175"/>
        <end position="197"/>
    </location>
</feature>
<evidence type="ECO:0000256" key="3">
    <source>
        <dbReference type="SAM" id="Coils"/>
    </source>
</evidence>
<dbReference type="InterPro" id="IPR005632">
    <property type="entry name" value="Chaperone_Skp"/>
</dbReference>
<dbReference type="GO" id="GO:0005829">
    <property type="term" value="C:cytosol"/>
    <property type="evidence" value="ECO:0007669"/>
    <property type="project" value="TreeGrafter"/>
</dbReference>
<feature type="signal peptide" evidence="5">
    <location>
        <begin position="1"/>
        <end position="21"/>
    </location>
</feature>
<feature type="chain" id="PRO_5015696402" description="Outer membrane chaperone Skp" evidence="5">
    <location>
        <begin position="22"/>
        <end position="281"/>
    </location>
</feature>
<dbReference type="OrthoDB" id="9788552at2"/>
<evidence type="ECO:0000313" key="6">
    <source>
        <dbReference type="EMBL" id="PRP67917.1"/>
    </source>
</evidence>
<evidence type="ECO:0000256" key="5">
    <source>
        <dbReference type="SAM" id="SignalP"/>
    </source>
</evidence>
<evidence type="ECO:0000256" key="2">
    <source>
        <dbReference type="ARBA" id="ARBA00022729"/>
    </source>
</evidence>
<proteinExistence type="inferred from homology"/>
<dbReference type="PANTHER" id="PTHR35089">
    <property type="entry name" value="CHAPERONE PROTEIN SKP"/>
    <property type="match status" value="1"/>
</dbReference>
<dbReference type="SUPFAM" id="SSF111384">
    <property type="entry name" value="OmpH-like"/>
    <property type="match status" value="1"/>
</dbReference>
<feature type="coiled-coil region" evidence="3">
    <location>
        <begin position="39"/>
        <end position="106"/>
    </location>
</feature>
<dbReference type="Proteomes" id="UP000239532">
    <property type="component" value="Unassembled WGS sequence"/>
</dbReference>